<dbReference type="Pfam" id="PF08761">
    <property type="entry name" value="dUTPase_2"/>
    <property type="match status" value="1"/>
</dbReference>
<dbReference type="InterPro" id="IPR016947">
    <property type="entry name" value="UCP030140"/>
</dbReference>
<dbReference type="SUPFAM" id="SSF101386">
    <property type="entry name" value="all-alpha NTP pyrophosphatases"/>
    <property type="match status" value="1"/>
</dbReference>
<organism evidence="1 2">
    <name type="scientific">Ureibacillus thermophilus</name>
    <dbReference type="NCBI Taxonomy" id="367743"/>
    <lineage>
        <taxon>Bacteria</taxon>
        <taxon>Bacillati</taxon>
        <taxon>Bacillota</taxon>
        <taxon>Bacilli</taxon>
        <taxon>Bacillales</taxon>
        <taxon>Caryophanaceae</taxon>
        <taxon>Ureibacillus</taxon>
    </lineage>
</organism>
<name>A0A4P6UUK1_9BACL</name>
<dbReference type="CDD" id="cd11527">
    <property type="entry name" value="NTP-PPase_dUTPase"/>
    <property type="match status" value="1"/>
</dbReference>
<dbReference type="RefSeq" id="WP_208650178.1">
    <property type="nucleotide sequence ID" value="NZ_CP036528.1"/>
</dbReference>
<evidence type="ECO:0000313" key="2">
    <source>
        <dbReference type="Proteomes" id="UP000291151"/>
    </source>
</evidence>
<reference evidence="1 2" key="1">
    <citation type="submission" date="2019-02" db="EMBL/GenBank/DDBJ databases">
        <title>Ureibacillus thermophilus.</title>
        <authorList>
            <person name="Sunny J.S."/>
            <person name="Natarajan A."/>
            <person name="Saleena L.M."/>
        </authorList>
    </citation>
    <scope>NUCLEOTIDE SEQUENCE [LARGE SCALE GENOMIC DNA]</scope>
    <source>
        <strain evidence="1 2">LM102</strain>
    </source>
</reference>
<protein>
    <submittedName>
        <fullName evidence="1">dUTPase</fullName>
    </submittedName>
</protein>
<gene>
    <name evidence="1" type="ORF">DKZ56_11815</name>
</gene>
<sequence length="160" mass="19151">MEFQELFQMQAQLDSFIQQNQHINRDVFLEKGLALTIELAELANETRCFKYWSTKGPSKREVLLEEFVDSIHFLLSLGNEKGYSLNEWPEIKREENLTTWFLKTQEAILSFIHHPTEEHYLKIWEYYGVLAYNLGFTLEDIIEAYIAKNEKNYERQRNGY</sequence>
<dbReference type="InterPro" id="IPR014871">
    <property type="entry name" value="dUTPase/dCTP_pyrophosphatase"/>
</dbReference>
<dbReference type="EMBL" id="CP036528">
    <property type="protein sequence ID" value="QBK26487.1"/>
    <property type="molecule type" value="Genomic_DNA"/>
</dbReference>
<dbReference type="KEGG" id="uth:DKZ56_11815"/>
<evidence type="ECO:0000313" key="1">
    <source>
        <dbReference type="EMBL" id="QBK26487.1"/>
    </source>
</evidence>
<dbReference type="PIRSF" id="PIRSF030140">
    <property type="entry name" value="UCP030140"/>
    <property type="match status" value="1"/>
</dbReference>
<dbReference type="Gene3D" id="1.10.4010.10">
    <property type="entry name" value="Type II deoxyuridine triphosphatase"/>
    <property type="match status" value="1"/>
</dbReference>
<keyword evidence="2" id="KW-1185">Reference proteome</keyword>
<accession>A0A4P6UUK1</accession>
<proteinExistence type="predicted"/>
<dbReference type="AlphaFoldDB" id="A0A4P6UUK1"/>
<dbReference type="Proteomes" id="UP000291151">
    <property type="component" value="Chromosome"/>
</dbReference>